<protein>
    <submittedName>
        <fullName evidence="1">DUF6452 family protein</fullName>
    </submittedName>
</protein>
<accession>A0ABW5JZL7</accession>
<comment type="caution">
    <text evidence="1">The sequence shown here is derived from an EMBL/GenBank/DDBJ whole genome shotgun (WGS) entry which is preliminary data.</text>
</comment>
<dbReference type="PROSITE" id="PS51257">
    <property type="entry name" value="PROKAR_LIPOPROTEIN"/>
    <property type="match status" value="1"/>
</dbReference>
<evidence type="ECO:0000313" key="1">
    <source>
        <dbReference type="EMBL" id="MFD2540995.1"/>
    </source>
</evidence>
<dbReference type="Proteomes" id="UP001597467">
    <property type="component" value="Unassembled WGS sequence"/>
</dbReference>
<dbReference type="RefSeq" id="WP_379900232.1">
    <property type="nucleotide sequence ID" value="NZ_JBHULM010000001.1"/>
</dbReference>
<dbReference type="EMBL" id="JBHULM010000001">
    <property type="protein sequence ID" value="MFD2540995.1"/>
    <property type="molecule type" value="Genomic_DNA"/>
</dbReference>
<evidence type="ECO:0000313" key="2">
    <source>
        <dbReference type="Proteomes" id="UP001597467"/>
    </source>
</evidence>
<reference evidence="2" key="1">
    <citation type="journal article" date="2019" name="Int. J. Syst. Evol. Microbiol.">
        <title>The Global Catalogue of Microorganisms (GCM) 10K type strain sequencing project: providing services to taxonomists for standard genome sequencing and annotation.</title>
        <authorList>
            <consortium name="The Broad Institute Genomics Platform"/>
            <consortium name="The Broad Institute Genome Sequencing Center for Infectious Disease"/>
            <person name="Wu L."/>
            <person name="Ma J."/>
        </authorList>
    </citation>
    <scope>NUCLEOTIDE SEQUENCE [LARGE SCALE GENOMIC DNA]</scope>
    <source>
        <strain evidence="2">KCTC 42808</strain>
    </source>
</reference>
<name>A0ABW5JZL7_9FLAO</name>
<proteinExistence type="predicted"/>
<keyword evidence="2" id="KW-1185">Reference proteome</keyword>
<sequence length="172" mass="19443">MKNLKFIILTVIIAFVAFLSCERDDICSDDTSTTSRLFIQFYNSANTENVKNAFKLRIQGVGNEEVLSDYNIVTANSIYLPLKTTETSTQFVLHKDYVLNDDGTTEGNADTITINYATELEYVSKACGYKTVFENVTISVEDDGDKWIDYILSATDNEPISNEDEAHFNLYH</sequence>
<dbReference type="InterPro" id="IPR045607">
    <property type="entry name" value="DUF6452"/>
</dbReference>
<gene>
    <name evidence="1" type="ORF">ACFSSB_01575</name>
</gene>
<dbReference type="Pfam" id="PF20050">
    <property type="entry name" value="DUF6452"/>
    <property type="match status" value="1"/>
</dbReference>
<organism evidence="1 2">
    <name type="scientific">Lacinutrix gracilariae</name>
    <dbReference type="NCBI Taxonomy" id="1747198"/>
    <lineage>
        <taxon>Bacteria</taxon>
        <taxon>Pseudomonadati</taxon>
        <taxon>Bacteroidota</taxon>
        <taxon>Flavobacteriia</taxon>
        <taxon>Flavobacteriales</taxon>
        <taxon>Flavobacteriaceae</taxon>
        <taxon>Lacinutrix</taxon>
    </lineage>
</organism>